<dbReference type="Gene3D" id="3.40.50.300">
    <property type="entry name" value="P-loop containing nucleotide triphosphate hydrolases"/>
    <property type="match status" value="1"/>
</dbReference>
<dbReference type="PANTHER" id="PTHR10695">
    <property type="entry name" value="DEPHOSPHO-COA KINASE-RELATED"/>
    <property type="match status" value="1"/>
</dbReference>
<keyword evidence="3" id="KW-0963">Cytoplasm</keyword>
<dbReference type="PROSITE" id="PS51219">
    <property type="entry name" value="DPCK"/>
    <property type="match status" value="1"/>
</dbReference>
<dbReference type="PANTHER" id="PTHR10695:SF46">
    <property type="entry name" value="BIFUNCTIONAL COENZYME A SYNTHASE-RELATED"/>
    <property type="match status" value="1"/>
</dbReference>
<evidence type="ECO:0000256" key="2">
    <source>
        <dbReference type="ARBA" id="ARBA00022840"/>
    </source>
</evidence>
<evidence type="ECO:0000256" key="3">
    <source>
        <dbReference type="HAMAP-Rule" id="MF_00376"/>
    </source>
</evidence>
<dbReference type="GO" id="GO:0005524">
    <property type="term" value="F:ATP binding"/>
    <property type="evidence" value="ECO:0007669"/>
    <property type="project" value="UniProtKB-UniRule"/>
</dbReference>
<dbReference type="NCBIfam" id="TIGR00152">
    <property type="entry name" value="dephospho-CoA kinase"/>
    <property type="match status" value="1"/>
</dbReference>
<comment type="similarity">
    <text evidence="3">Belongs to the CoaE family.</text>
</comment>
<keyword evidence="3 5" id="KW-0808">Transferase</keyword>
<proteinExistence type="inferred from homology"/>
<evidence type="ECO:0000313" key="6">
    <source>
        <dbReference type="Proteomes" id="UP000808761"/>
    </source>
</evidence>
<dbReference type="InterPro" id="IPR001977">
    <property type="entry name" value="Depp_CoAkinase"/>
</dbReference>
<keyword evidence="3 5" id="KW-0418">Kinase</keyword>
<comment type="subcellular location">
    <subcellularLocation>
        <location evidence="3">Cytoplasm</location>
    </subcellularLocation>
</comment>
<reference evidence="5" key="1">
    <citation type="submission" date="2020-07" db="EMBL/GenBank/DDBJ databases">
        <title>Huge and variable diversity of episymbiotic CPR bacteria and DPANN archaea in groundwater ecosystems.</title>
        <authorList>
            <person name="He C.Y."/>
            <person name="Keren R."/>
            <person name="Whittaker M."/>
            <person name="Farag I.F."/>
            <person name="Doudna J."/>
            <person name="Cate J.H.D."/>
            <person name="Banfield J.F."/>
        </authorList>
    </citation>
    <scope>NUCLEOTIDE SEQUENCE</scope>
    <source>
        <strain evidence="5">NC_groundwater_1860_Pr3_B-0.1um_51_7</strain>
    </source>
</reference>
<dbReference type="GO" id="GO:0005737">
    <property type="term" value="C:cytoplasm"/>
    <property type="evidence" value="ECO:0007669"/>
    <property type="project" value="UniProtKB-SubCell"/>
</dbReference>
<dbReference type="InterPro" id="IPR027417">
    <property type="entry name" value="P-loop_NTPase"/>
</dbReference>
<name>A0A9D6ULU7_UNCSA</name>
<evidence type="ECO:0000256" key="4">
    <source>
        <dbReference type="NCBIfam" id="TIGR00152"/>
    </source>
</evidence>
<keyword evidence="3" id="KW-0173">Coenzyme A biosynthesis</keyword>
<dbReference type="GO" id="GO:0004140">
    <property type="term" value="F:dephospho-CoA kinase activity"/>
    <property type="evidence" value="ECO:0007669"/>
    <property type="project" value="UniProtKB-UniRule"/>
</dbReference>
<dbReference type="EMBL" id="JACRKR010000045">
    <property type="protein sequence ID" value="MBI5078569.1"/>
    <property type="molecule type" value="Genomic_DNA"/>
</dbReference>
<sequence>MRIIGLTGPAGAGKDEAAKLLKRRGAFIIDADKIAHALYVPQSLIWQELVRAFGSKILKRGGEINRKKLGEIVFSDKKKLQELNRIVHPYLKQAITERVESCQLSVVSCPLLVINAALLKEIGLVEYVDEVWVIMASNETRLRRLVKAGFSKERARQRMSAQASQKDYLKMADKVIKNDGTLKELAKRVRLALQNV</sequence>
<gene>
    <name evidence="3" type="primary">coaE</name>
    <name evidence="5" type="ORF">HZB08_00915</name>
</gene>
<dbReference type="CDD" id="cd02022">
    <property type="entry name" value="DPCK"/>
    <property type="match status" value="1"/>
</dbReference>
<comment type="catalytic activity">
    <reaction evidence="3">
        <text>3'-dephospho-CoA + ATP = ADP + CoA + H(+)</text>
        <dbReference type="Rhea" id="RHEA:18245"/>
        <dbReference type="ChEBI" id="CHEBI:15378"/>
        <dbReference type="ChEBI" id="CHEBI:30616"/>
        <dbReference type="ChEBI" id="CHEBI:57287"/>
        <dbReference type="ChEBI" id="CHEBI:57328"/>
        <dbReference type="ChEBI" id="CHEBI:456216"/>
        <dbReference type="EC" id="2.7.1.24"/>
    </reaction>
</comment>
<dbReference type="AlphaFoldDB" id="A0A9D6ULU7"/>
<dbReference type="HAMAP" id="MF_00376">
    <property type="entry name" value="Dephospho_CoA_kinase"/>
    <property type="match status" value="1"/>
</dbReference>
<evidence type="ECO:0000256" key="1">
    <source>
        <dbReference type="ARBA" id="ARBA00022741"/>
    </source>
</evidence>
<feature type="binding site" evidence="3">
    <location>
        <begin position="11"/>
        <end position="16"/>
    </location>
    <ligand>
        <name>ATP</name>
        <dbReference type="ChEBI" id="CHEBI:30616"/>
    </ligand>
</feature>
<evidence type="ECO:0000313" key="5">
    <source>
        <dbReference type="EMBL" id="MBI5078569.1"/>
    </source>
</evidence>
<dbReference type="Pfam" id="PF01121">
    <property type="entry name" value="CoaE"/>
    <property type="match status" value="1"/>
</dbReference>
<keyword evidence="1 3" id="KW-0547">Nucleotide-binding</keyword>
<organism evidence="5 6">
    <name type="scientific">Candidatus Saganbacteria bacterium</name>
    <dbReference type="NCBI Taxonomy" id="2575572"/>
    <lineage>
        <taxon>Bacteria</taxon>
        <taxon>Bacillati</taxon>
        <taxon>Saganbacteria</taxon>
    </lineage>
</organism>
<comment type="caution">
    <text evidence="5">The sequence shown here is derived from an EMBL/GenBank/DDBJ whole genome shotgun (WGS) entry which is preliminary data.</text>
</comment>
<keyword evidence="2 3" id="KW-0067">ATP-binding</keyword>
<dbReference type="SUPFAM" id="SSF52540">
    <property type="entry name" value="P-loop containing nucleoside triphosphate hydrolases"/>
    <property type="match status" value="1"/>
</dbReference>
<protein>
    <recommendedName>
        <fullName evidence="3 4">Dephospho-CoA kinase</fullName>
        <ecNumber evidence="3 4">2.7.1.24</ecNumber>
    </recommendedName>
    <alternativeName>
        <fullName evidence="3">Dephosphocoenzyme A kinase</fullName>
    </alternativeName>
</protein>
<dbReference type="EC" id="2.7.1.24" evidence="3 4"/>
<comment type="function">
    <text evidence="3">Catalyzes the phosphorylation of the 3'-hydroxyl group of dephosphocoenzyme A to form coenzyme A.</text>
</comment>
<dbReference type="GO" id="GO:0015937">
    <property type="term" value="P:coenzyme A biosynthetic process"/>
    <property type="evidence" value="ECO:0007669"/>
    <property type="project" value="UniProtKB-UniRule"/>
</dbReference>
<accession>A0A9D6ULU7</accession>
<comment type="pathway">
    <text evidence="3">Cofactor biosynthesis; coenzyme A biosynthesis; CoA from (R)-pantothenate: step 5/5.</text>
</comment>
<dbReference type="Proteomes" id="UP000808761">
    <property type="component" value="Unassembled WGS sequence"/>
</dbReference>